<feature type="compositionally biased region" description="Low complexity" evidence="3">
    <location>
        <begin position="545"/>
        <end position="557"/>
    </location>
</feature>
<evidence type="ECO:0000256" key="3">
    <source>
        <dbReference type="SAM" id="MobiDB-lite"/>
    </source>
</evidence>
<dbReference type="Gene3D" id="3.80.10.10">
    <property type="entry name" value="Ribonuclease Inhibitor"/>
    <property type="match status" value="1"/>
</dbReference>
<dbReference type="Pfam" id="PF12799">
    <property type="entry name" value="LRR_4"/>
    <property type="match status" value="1"/>
</dbReference>
<evidence type="ECO:0000256" key="1">
    <source>
        <dbReference type="ARBA" id="ARBA00022614"/>
    </source>
</evidence>
<keyword evidence="5" id="KW-1185">Reference proteome</keyword>
<evidence type="ECO:0000256" key="2">
    <source>
        <dbReference type="ARBA" id="ARBA00022737"/>
    </source>
</evidence>
<feature type="compositionally biased region" description="Polar residues" evidence="3">
    <location>
        <begin position="274"/>
        <end position="291"/>
    </location>
</feature>
<evidence type="ECO:0000313" key="5">
    <source>
        <dbReference type="Proteomes" id="UP000215902"/>
    </source>
</evidence>
<dbReference type="InterPro" id="IPR001611">
    <property type="entry name" value="Leu-rich_rpt"/>
</dbReference>
<feature type="region of interest" description="Disordered" evidence="3">
    <location>
        <begin position="481"/>
        <end position="617"/>
    </location>
</feature>
<comment type="caution">
    <text evidence="4">The sequence shown here is derived from an EMBL/GenBank/DDBJ whole genome shotgun (WGS) entry which is preliminary data.</text>
</comment>
<dbReference type="InterPro" id="IPR032675">
    <property type="entry name" value="LRR_dom_sf"/>
</dbReference>
<dbReference type="InterPro" id="IPR040091">
    <property type="entry name" value="LRRC56"/>
</dbReference>
<dbReference type="Proteomes" id="UP000215902">
    <property type="component" value="Unassembled WGS sequence"/>
</dbReference>
<keyword evidence="1" id="KW-0433">Leucine-rich repeat</keyword>
<dbReference type="EMBL" id="NIVC01001207">
    <property type="protein sequence ID" value="PAA70779.1"/>
    <property type="molecule type" value="Genomic_DNA"/>
</dbReference>
<dbReference type="SUPFAM" id="SSF52058">
    <property type="entry name" value="L domain-like"/>
    <property type="match status" value="1"/>
</dbReference>
<feature type="compositionally biased region" description="Low complexity" evidence="3">
    <location>
        <begin position="295"/>
        <end position="305"/>
    </location>
</feature>
<feature type="region of interest" description="Disordered" evidence="3">
    <location>
        <begin position="375"/>
        <end position="415"/>
    </location>
</feature>
<dbReference type="OrthoDB" id="676979at2759"/>
<gene>
    <name evidence="4" type="ORF">BOX15_Mlig007237g2</name>
</gene>
<dbReference type="AlphaFoldDB" id="A0A267FCI4"/>
<evidence type="ECO:0000313" key="4">
    <source>
        <dbReference type="EMBL" id="PAA70779.1"/>
    </source>
</evidence>
<dbReference type="InterPro" id="IPR025875">
    <property type="entry name" value="Leu-rich_rpt_4"/>
</dbReference>
<dbReference type="STRING" id="282301.A0A267FCI4"/>
<name>A0A267FCI4_9PLAT</name>
<organism evidence="4 5">
    <name type="scientific">Macrostomum lignano</name>
    <dbReference type="NCBI Taxonomy" id="282301"/>
    <lineage>
        <taxon>Eukaryota</taxon>
        <taxon>Metazoa</taxon>
        <taxon>Spiralia</taxon>
        <taxon>Lophotrochozoa</taxon>
        <taxon>Platyhelminthes</taxon>
        <taxon>Rhabditophora</taxon>
        <taxon>Macrostomorpha</taxon>
        <taxon>Macrostomida</taxon>
        <taxon>Macrostomidae</taxon>
        <taxon>Macrostomum</taxon>
    </lineage>
</organism>
<keyword evidence="2" id="KW-0677">Repeat</keyword>
<protein>
    <recommendedName>
        <fullName evidence="6">Leucine-rich repeat-containing protein 56</fullName>
    </recommendedName>
</protein>
<dbReference type="PANTHER" id="PTHR22708:SF0">
    <property type="entry name" value="LEUCINE-RICH REPEAT-CONTAINING PROTEIN 56"/>
    <property type="match status" value="1"/>
</dbReference>
<dbReference type="PANTHER" id="PTHR22708">
    <property type="entry name" value="LEUCINE-RICH REPEAT-CONTAINING PROTEIN 56"/>
    <property type="match status" value="1"/>
</dbReference>
<feature type="region of interest" description="Disordered" evidence="3">
    <location>
        <begin position="430"/>
        <end position="461"/>
    </location>
</feature>
<reference evidence="4 5" key="1">
    <citation type="submission" date="2017-06" db="EMBL/GenBank/DDBJ databases">
        <title>A platform for efficient transgenesis in Macrostomum lignano, a flatworm model organism for stem cell research.</title>
        <authorList>
            <person name="Berezikov E."/>
        </authorList>
    </citation>
    <scope>NUCLEOTIDE SEQUENCE [LARGE SCALE GENOMIC DNA]</scope>
    <source>
        <strain evidence="4">DV1</strain>
        <tissue evidence="4">Whole organism</tissue>
    </source>
</reference>
<dbReference type="PROSITE" id="PS51450">
    <property type="entry name" value="LRR"/>
    <property type="match status" value="2"/>
</dbReference>
<feature type="compositionally biased region" description="Low complexity" evidence="3">
    <location>
        <begin position="393"/>
        <end position="411"/>
    </location>
</feature>
<sequence length="617" mass="65968">FLPINLVKPNSPAQNMMETEETNSFGKIVKISKISDSVVNPEPMKIDESVLLDDFLSPRRLRALTGVEDLEKVTQLEMQVDTGEASLGNFGVHLPNLRQLKLSNSIIPSVRDLGSCLFNLSVLWMPQCCLENLDGIASMARLRELYLSYNEIVDVSPCGMLEHLEILDLEGNLIDDIHNVMYLSMCSQLRQLSLEGNPVCSRPGPKEDAAGYNYREEVLRMLPSLQCLDDVPTGERDPNPQLRQATLQFDEHWNYINSLLQESGMLATAASSESLDTSSGIGSTLPSSNRPRTGASTAAASSASLPPRPQSALRMPSAQKRLMTSKGRPGTANRPGSALIRPGSAASNASSADDLMDRSDESALTAGTVVCGNISKALRRRRSPQSGGGGSSGASTATAAASSSSLSSPGGFERRPQTAAGAFFARRSAAGFGQQQQRGQQPQQQSRQKITEFKDDETFDRDHAKLVEELKSWKVEYEKSVRRIRSERAPQVLAVTHDESVELGCSDDDDVDVDDEDAPTGNDARPPAAAAAASAARPVPDPDSARSSPPSSASSGSLFHRGSSNPFATATGGRPHTAADLAPLAASSSLSSRLRRQMPTGGPAGGLLPNRLSLNSK</sequence>
<evidence type="ECO:0008006" key="6">
    <source>
        <dbReference type="Google" id="ProtNLM"/>
    </source>
</evidence>
<feature type="compositionally biased region" description="Acidic residues" evidence="3">
    <location>
        <begin position="505"/>
        <end position="518"/>
    </location>
</feature>
<proteinExistence type="predicted"/>
<feature type="compositionally biased region" description="Low complexity" evidence="3">
    <location>
        <begin position="578"/>
        <end position="592"/>
    </location>
</feature>
<feature type="compositionally biased region" description="Low complexity" evidence="3">
    <location>
        <begin position="430"/>
        <end position="448"/>
    </location>
</feature>
<accession>A0A267FCI4</accession>
<feature type="compositionally biased region" description="Low complexity" evidence="3">
    <location>
        <begin position="523"/>
        <end position="538"/>
    </location>
</feature>
<feature type="region of interest" description="Disordered" evidence="3">
    <location>
        <begin position="274"/>
        <end position="358"/>
    </location>
</feature>
<feature type="non-terminal residue" evidence="4">
    <location>
        <position position="1"/>
    </location>
</feature>